<dbReference type="PATRIC" id="fig|1094551.3.peg.183"/>
<organism evidence="1 2">
    <name type="scientific">Bartonella alsatica IBS 382</name>
    <dbReference type="NCBI Taxonomy" id="1094551"/>
    <lineage>
        <taxon>Bacteria</taxon>
        <taxon>Pseudomonadati</taxon>
        <taxon>Pseudomonadota</taxon>
        <taxon>Alphaproteobacteria</taxon>
        <taxon>Hyphomicrobiales</taxon>
        <taxon>Bartonellaceae</taxon>
        <taxon>Bartonella</taxon>
    </lineage>
</organism>
<reference evidence="1 2" key="1">
    <citation type="submission" date="2012-03" db="EMBL/GenBank/DDBJ databases">
        <title>The Genome Sequence of Bartonella alsatica IBS 382.</title>
        <authorList>
            <consortium name="The Broad Institute Genome Sequencing Platform"/>
            <consortium name="The Broad Institute Genome Sequencing Center for Infectious Disease"/>
            <person name="Feldgarden M."/>
            <person name="Kirby J."/>
            <person name="Kosoy M."/>
            <person name="Birtles R."/>
            <person name="Probert W.S."/>
            <person name="Chiaraviglio L."/>
            <person name="Young S.K."/>
            <person name="Zeng Q."/>
            <person name="Gargeya S."/>
            <person name="Fitzgerald M."/>
            <person name="Haas B."/>
            <person name="Abouelleil A."/>
            <person name="Alvarado L."/>
            <person name="Arachchi H.M."/>
            <person name="Berlin A."/>
            <person name="Chapman S.B."/>
            <person name="Gearin G."/>
            <person name="Goldberg J."/>
            <person name="Griggs A."/>
            <person name="Gujja S."/>
            <person name="Hansen M."/>
            <person name="Heiman D."/>
            <person name="Howarth C."/>
            <person name="Larimer J."/>
            <person name="Lui A."/>
            <person name="MacDonald P.J.P."/>
            <person name="McCowen C."/>
            <person name="Montmayeur A."/>
            <person name="Murphy C."/>
            <person name="Neiman D."/>
            <person name="Pearson M."/>
            <person name="Priest M."/>
            <person name="Roberts A."/>
            <person name="Saif S."/>
            <person name="Shea T."/>
            <person name="Sisk P."/>
            <person name="Stolte C."/>
            <person name="Sykes S."/>
            <person name="Wortman J."/>
            <person name="Nusbaum C."/>
            <person name="Birren B."/>
        </authorList>
    </citation>
    <scope>NUCLEOTIDE SEQUENCE [LARGE SCALE GENOMIC DNA]</scope>
    <source>
        <strain evidence="1 2">IBS 382</strain>
    </source>
</reference>
<sequence>MQDYPEIEAKIHDVNAADLWIVTKSKCFNVIVAENMFYDILLDLAAGVMTY</sequence>
<comment type="caution">
    <text evidence="1">The sequence shown here is derived from an EMBL/GenBank/DDBJ whole genome shotgun (WGS) entry which is preliminary data.</text>
</comment>
<dbReference type="Proteomes" id="UP000008761">
    <property type="component" value="Unassembled WGS sequence"/>
</dbReference>
<dbReference type="RefSeq" id="WP_005864686.1">
    <property type="nucleotide sequence ID" value="NZ_JH725020.1"/>
</dbReference>
<proteinExistence type="predicted"/>
<dbReference type="HOGENOM" id="CLU_3095973_0_0_5"/>
<accession>J1IXQ9</accession>
<name>J1IXQ9_9HYPH</name>
<gene>
    <name evidence="1" type="ORF">MEC_00144</name>
</gene>
<dbReference type="EMBL" id="AIME01000002">
    <property type="protein sequence ID" value="EJF76035.1"/>
    <property type="molecule type" value="Genomic_DNA"/>
</dbReference>
<dbReference type="STRING" id="1094551.MEC_00144"/>
<dbReference type="Gene3D" id="3.40.718.10">
    <property type="entry name" value="Isopropylmalate Dehydrogenase"/>
    <property type="match status" value="1"/>
</dbReference>
<dbReference type="eggNOG" id="COG0473">
    <property type="taxonomic scope" value="Bacteria"/>
</dbReference>
<dbReference type="SUPFAM" id="SSF53659">
    <property type="entry name" value="Isocitrate/Isopropylmalate dehydrogenase-like"/>
    <property type="match status" value="1"/>
</dbReference>
<protein>
    <submittedName>
        <fullName evidence="1">Uncharacterized protein</fullName>
    </submittedName>
</protein>
<evidence type="ECO:0000313" key="2">
    <source>
        <dbReference type="Proteomes" id="UP000008761"/>
    </source>
</evidence>
<evidence type="ECO:0000313" key="1">
    <source>
        <dbReference type="EMBL" id="EJF76035.1"/>
    </source>
</evidence>
<dbReference type="AlphaFoldDB" id="J1IXQ9"/>